<evidence type="ECO:0000313" key="3">
    <source>
        <dbReference type="Proteomes" id="UP001642260"/>
    </source>
</evidence>
<dbReference type="Pfam" id="PF24750">
    <property type="entry name" value="b-prop_At3g26010-like"/>
    <property type="match status" value="1"/>
</dbReference>
<accession>A0ABC8LQE0</accession>
<evidence type="ECO:0000259" key="1">
    <source>
        <dbReference type="Pfam" id="PF24750"/>
    </source>
</evidence>
<sequence length="326" mass="37528">MHPNSSSSSSWCLLHGADELIGFHGCKTWDLPKSPASLIPHSFKRYHYGDCHYVDSSGELVLLTDGADKAYCFLGNPVSQQWFKIPPPPSDPTSDDSDVFGLVTRLDQDGVVLSFKVIRLANIQWKNNDHLLSVLLYSSETGIWTPKVVHCPHQFDNLFNINLNGTIWRLNNDDDTWQLLWEVGFPIMGNYAPVAMHPFDIAIVYLWSQKDYHWVSCNLRKKDYTFLLGDASHQNCFIDEAVCKKSVDEIWDPRSSDDEDFVDFRVCIWFCPFVIPRWLESVPRPPQAEMIDMTSLLSYATVSHEAKLKDIRDDEYFWMQVEQGLI</sequence>
<dbReference type="Proteomes" id="UP001642260">
    <property type="component" value="Unassembled WGS sequence"/>
</dbReference>
<dbReference type="AlphaFoldDB" id="A0ABC8LQE0"/>
<protein>
    <recommendedName>
        <fullName evidence="1">F-box protein At3g26010-like beta-propeller domain-containing protein</fullName>
    </recommendedName>
</protein>
<feature type="domain" description="F-box protein At3g26010-like beta-propeller" evidence="1">
    <location>
        <begin position="9"/>
        <end position="168"/>
    </location>
</feature>
<dbReference type="InterPro" id="IPR056592">
    <property type="entry name" value="Beta-prop_At3g26010-like"/>
</dbReference>
<reference evidence="2 3" key="1">
    <citation type="submission" date="2022-03" db="EMBL/GenBank/DDBJ databases">
        <authorList>
            <person name="Macdonald S."/>
            <person name="Ahmed S."/>
            <person name="Newling K."/>
        </authorList>
    </citation>
    <scope>NUCLEOTIDE SEQUENCE [LARGE SCALE GENOMIC DNA]</scope>
</reference>
<keyword evidence="3" id="KW-1185">Reference proteome</keyword>
<gene>
    <name evidence="2" type="ORF">ERUC_LOCUS38515</name>
</gene>
<organism evidence="2 3">
    <name type="scientific">Eruca vesicaria subsp. sativa</name>
    <name type="common">Garden rocket</name>
    <name type="synonym">Eruca sativa</name>
    <dbReference type="NCBI Taxonomy" id="29727"/>
    <lineage>
        <taxon>Eukaryota</taxon>
        <taxon>Viridiplantae</taxon>
        <taxon>Streptophyta</taxon>
        <taxon>Embryophyta</taxon>
        <taxon>Tracheophyta</taxon>
        <taxon>Spermatophyta</taxon>
        <taxon>Magnoliopsida</taxon>
        <taxon>eudicotyledons</taxon>
        <taxon>Gunneridae</taxon>
        <taxon>Pentapetalae</taxon>
        <taxon>rosids</taxon>
        <taxon>malvids</taxon>
        <taxon>Brassicales</taxon>
        <taxon>Brassicaceae</taxon>
        <taxon>Brassiceae</taxon>
        <taxon>Eruca</taxon>
    </lineage>
</organism>
<name>A0ABC8LQE0_ERUVS</name>
<comment type="caution">
    <text evidence="2">The sequence shown here is derived from an EMBL/GenBank/DDBJ whole genome shotgun (WGS) entry which is preliminary data.</text>
</comment>
<dbReference type="EMBL" id="CAKOAT010695153">
    <property type="protein sequence ID" value="CAH8386032.1"/>
    <property type="molecule type" value="Genomic_DNA"/>
</dbReference>
<proteinExistence type="predicted"/>
<evidence type="ECO:0000313" key="2">
    <source>
        <dbReference type="EMBL" id="CAH8386032.1"/>
    </source>
</evidence>